<dbReference type="RefSeq" id="WP_234848964.1">
    <property type="nucleotide sequence ID" value="NZ_BAAART010000040.1"/>
</dbReference>
<evidence type="ECO:0000313" key="1">
    <source>
        <dbReference type="EMBL" id="GAA2225826.1"/>
    </source>
</evidence>
<reference evidence="1 2" key="1">
    <citation type="journal article" date="2019" name="Int. J. Syst. Evol. Microbiol.">
        <title>The Global Catalogue of Microorganisms (GCM) 10K type strain sequencing project: providing services to taxonomists for standard genome sequencing and annotation.</title>
        <authorList>
            <consortium name="The Broad Institute Genomics Platform"/>
            <consortium name="The Broad Institute Genome Sequencing Center for Infectious Disease"/>
            <person name="Wu L."/>
            <person name="Ma J."/>
        </authorList>
    </citation>
    <scope>NUCLEOTIDE SEQUENCE [LARGE SCALE GENOMIC DNA]</scope>
    <source>
        <strain evidence="1 2">JCM 3053</strain>
    </source>
</reference>
<dbReference type="EMBL" id="BAAART010000040">
    <property type="protein sequence ID" value="GAA2225826.1"/>
    <property type="molecule type" value="Genomic_DNA"/>
</dbReference>
<proteinExistence type="predicted"/>
<protein>
    <submittedName>
        <fullName evidence="1">Uncharacterized protein</fullName>
    </submittedName>
</protein>
<sequence length="194" mass="21989">MSKTDPAPSLDDVRDTLTNVVRLVERGSADHWPNPVLRELALGLLRKLLKLTDHAQRSMRDGELAETQTVYGLVARNMSKLLGLPEVEVYRAVVAMCEKADNPALTDGLPPLDPQVADRLSRFLVRIVVVYRGHEDDRDMPRRTVRLVHGYSPGDLRETEISQNVGYERLPEDVRMELLNGVEPVQFQLFPRRA</sequence>
<evidence type="ECO:0000313" key="2">
    <source>
        <dbReference type="Proteomes" id="UP001501474"/>
    </source>
</evidence>
<accession>A0ABN3DA73</accession>
<gene>
    <name evidence="1" type="ORF">GCM10010104_17300</name>
</gene>
<dbReference type="Proteomes" id="UP001501474">
    <property type="component" value="Unassembled WGS sequence"/>
</dbReference>
<keyword evidence="2" id="KW-1185">Reference proteome</keyword>
<organism evidence="1 2">
    <name type="scientific">Streptomyces indiaensis</name>
    <dbReference type="NCBI Taxonomy" id="284033"/>
    <lineage>
        <taxon>Bacteria</taxon>
        <taxon>Bacillati</taxon>
        <taxon>Actinomycetota</taxon>
        <taxon>Actinomycetes</taxon>
        <taxon>Kitasatosporales</taxon>
        <taxon>Streptomycetaceae</taxon>
        <taxon>Streptomyces</taxon>
    </lineage>
</organism>
<comment type="caution">
    <text evidence="1">The sequence shown here is derived from an EMBL/GenBank/DDBJ whole genome shotgun (WGS) entry which is preliminary data.</text>
</comment>
<name>A0ABN3DA73_9ACTN</name>